<dbReference type="PANTHER" id="PTHR24148">
    <property type="entry name" value="ANKYRIN REPEAT DOMAIN-CONTAINING PROTEIN 39 HOMOLOG-RELATED"/>
    <property type="match status" value="1"/>
</dbReference>
<accession>A0A1V8SH93</accession>
<evidence type="ECO:0008006" key="3">
    <source>
        <dbReference type="Google" id="ProtNLM"/>
    </source>
</evidence>
<dbReference type="InterPro" id="IPR052895">
    <property type="entry name" value="HetReg/Transcr_Mod"/>
</dbReference>
<organism evidence="1 2">
    <name type="scientific">Cryoendolithus antarcticus</name>
    <dbReference type="NCBI Taxonomy" id="1507870"/>
    <lineage>
        <taxon>Eukaryota</taxon>
        <taxon>Fungi</taxon>
        <taxon>Dikarya</taxon>
        <taxon>Ascomycota</taxon>
        <taxon>Pezizomycotina</taxon>
        <taxon>Dothideomycetes</taxon>
        <taxon>Dothideomycetidae</taxon>
        <taxon>Cladosporiales</taxon>
        <taxon>Cladosporiaceae</taxon>
        <taxon>Cryoendolithus</taxon>
    </lineage>
</organism>
<dbReference type="EMBL" id="NAJO01000046">
    <property type="protein sequence ID" value="OQN98463.1"/>
    <property type="molecule type" value="Genomic_DNA"/>
</dbReference>
<dbReference type="STRING" id="1507870.A0A1V8SH93"/>
<dbReference type="AlphaFoldDB" id="A0A1V8SH93"/>
<reference evidence="2" key="1">
    <citation type="submission" date="2017-03" db="EMBL/GenBank/DDBJ databases">
        <title>Genomes of endolithic fungi from Antarctica.</title>
        <authorList>
            <person name="Coleine C."/>
            <person name="Masonjones S."/>
            <person name="Stajich J.E."/>
        </authorList>
    </citation>
    <scope>NUCLEOTIDE SEQUENCE [LARGE SCALE GENOMIC DNA]</scope>
    <source>
        <strain evidence="2">CCFEE 5527</strain>
    </source>
</reference>
<evidence type="ECO:0000313" key="2">
    <source>
        <dbReference type="Proteomes" id="UP000192596"/>
    </source>
</evidence>
<sequence>MALLDRQWFNRAWIVQEAALAKNIVVIIGDRVVAWDDVVQTCVFLQASGWAFGMMHVIDPTGYRVPYGYQGLHFASLRAVCRLEHAPPSLGSAISLPSSVFPTLPPSTVGQAQALDFLAQFIISTRPFAASDLRDKVFAPLAMVRQALALYNVDLPDPNYTVLVQTVYNETTALIIAHSSDLYLLSEVEDRCATKTQGLLSWVPDYALTTHSPFNEIPGVNFNALPGRNKRCLVDRRTGSLTLTGCYFDTIQAMPANTLDEMFNRDAFVPLIDFCIMRMGHYGDGRAEVLWRTIIADNDGTTSPPSADAAAGFRRILELKIAIVHHGDRLRDDIEPLSDATWTTYANFDELRALAPAAEAAIPSTTELAAFAERWRLIMTRALPFAEAKEVAGPSAMIALAAGRVYARRRLMVTESGIVGLGPVSSRKGDQVWFLEGGKMGYVLRPISGLDDRDSRKTFTFVGEAYVHGYMRGEVLTQERTFEEIVIR</sequence>
<dbReference type="PANTHER" id="PTHR24148:SF64">
    <property type="entry name" value="HETEROKARYON INCOMPATIBILITY DOMAIN-CONTAINING PROTEIN"/>
    <property type="match status" value="1"/>
</dbReference>
<dbReference type="OrthoDB" id="3548654at2759"/>
<evidence type="ECO:0000313" key="1">
    <source>
        <dbReference type="EMBL" id="OQN98463.1"/>
    </source>
</evidence>
<name>A0A1V8SH93_9PEZI</name>
<gene>
    <name evidence="1" type="ORF">B0A48_15733</name>
</gene>
<protein>
    <recommendedName>
        <fullName evidence="3">Heterokaryon incompatibility domain-containing protein</fullName>
    </recommendedName>
</protein>
<dbReference type="Pfam" id="PF26639">
    <property type="entry name" value="Het-6_barrel"/>
    <property type="match status" value="1"/>
</dbReference>
<dbReference type="Proteomes" id="UP000192596">
    <property type="component" value="Unassembled WGS sequence"/>
</dbReference>
<proteinExistence type="predicted"/>
<keyword evidence="2" id="KW-1185">Reference proteome</keyword>
<dbReference type="InParanoid" id="A0A1V8SH93"/>
<comment type="caution">
    <text evidence="1">The sequence shown here is derived from an EMBL/GenBank/DDBJ whole genome shotgun (WGS) entry which is preliminary data.</text>
</comment>